<keyword evidence="9 15" id="KW-0808">Transferase</keyword>
<evidence type="ECO:0000313" key="20">
    <source>
        <dbReference type="Proteomes" id="UP000315295"/>
    </source>
</evidence>
<keyword evidence="11 15" id="KW-0694">RNA-binding</keyword>
<evidence type="ECO:0000256" key="7">
    <source>
        <dbReference type="ARBA" id="ARBA00022552"/>
    </source>
</evidence>
<feature type="signal peptide" evidence="17">
    <location>
        <begin position="1"/>
        <end position="15"/>
    </location>
</feature>
<comment type="similarity">
    <text evidence="4">Belongs to the CAF1 family.</text>
</comment>
<dbReference type="GO" id="GO:0008649">
    <property type="term" value="F:rRNA methyltransferase activity"/>
    <property type="evidence" value="ECO:0007669"/>
    <property type="project" value="InterPro"/>
</dbReference>
<evidence type="ECO:0000256" key="8">
    <source>
        <dbReference type="ARBA" id="ARBA00022603"/>
    </source>
</evidence>
<dbReference type="InterPro" id="IPR054728">
    <property type="entry name" value="RsmB-like_ferredoxin"/>
</dbReference>
<reference evidence="19 20" key="1">
    <citation type="journal article" date="2019" name="G3 (Bethesda)">
        <title>Sequencing of a Wild Apple (Malus baccata) Genome Unravels the Differences Between Cultivated and Wild Apple Species Regarding Disease Resistance and Cold Tolerance.</title>
        <authorList>
            <person name="Chen X."/>
        </authorList>
    </citation>
    <scope>NUCLEOTIDE SEQUENCE [LARGE SCALE GENOMIC DNA]</scope>
    <source>
        <strain evidence="20">cv. Shandingzi</strain>
        <tissue evidence="19">Leaves</tissue>
    </source>
</reference>
<dbReference type="Pfam" id="PF04857">
    <property type="entry name" value="CAF1"/>
    <property type="match status" value="1"/>
</dbReference>
<evidence type="ECO:0000256" key="3">
    <source>
        <dbReference type="ARBA" id="ARBA00004496"/>
    </source>
</evidence>
<dbReference type="InterPro" id="IPR023268">
    <property type="entry name" value="RCMT_RsmB-rel_pln"/>
</dbReference>
<dbReference type="Pfam" id="PF01029">
    <property type="entry name" value="NusB"/>
    <property type="match status" value="1"/>
</dbReference>
<comment type="catalytic activity">
    <reaction evidence="14">
        <text>cytidine(967) in 16S rRNA + S-adenosyl-L-methionine = 5-methylcytidine(967) in 16S rRNA + S-adenosyl-L-homocysteine + H(+)</text>
        <dbReference type="Rhea" id="RHEA:42748"/>
        <dbReference type="Rhea" id="RHEA-COMP:10219"/>
        <dbReference type="Rhea" id="RHEA-COMP:10220"/>
        <dbReference type="ChEBI" id="CHEBI:15378"/>
        <dbReference type="ChEBI" id="CHEBI:57856"/>
        <dbReference type="ChEBI" id="CHEBI:59789"/>
        <dbReference type="ChEBI" id="CHEBI:74483"/>
        <dbReference type="ChEBI" id="CHEBI:82748"/>
        <dbReference type="EC" id="2.1.1.176"/>
    </reaction>
</comment>
<proteinExistence type="inferred from homology"/>
<dbReference type="GO" id="GO:0000175">
    <property type="term" value="F:3'-5'-RNA exonuclease activity"/>
    <property type="evidence" value="ECO:0007669"/>
    <property type="project" value="TreeGrafter"/>
</dbReference>
<comment type="subcellular location">
    <subcellularLocation>
        <location evidence="3">Cytoplasm</location>
    </subcellularLocation>
</comment>
<dbReference type="InterPro" id="IPR006941">
    <property type="entry name" value="RNase_CAF1"/>
</dbReference>
<evidence type="ECO:0000256" key="14">
    <source>
        <dbReference type="ARBA" id="ARBA00047283"/>
    </source>
</evidence>
<dbReference type="GO" id="GO:0003723">
    <property type="term" value="F:RNA binding"/>
    <property type="evidence" value="ECO:0007669"/>
    <property type="project" value="UniProtKB-UniRule"/>
</dbReference>
<dbReference type="InterPro" id="IPR051181">
    <property type="entry name" value="CAF1_poly(A)_ribonucleases"/>
</dbReference>
<dbReference type="GO" id="GO:0006355">
    <property type="term" value="P:regulation of DNA-templated transcription"/>
    <property type="evidence" value="ECO:0007669"/>
    <property type="project" value="InterPro"/>
</dbReference>
<organism evidence="19 20">
    <name type="scientific">Malus baccata</name>
    <name type="common">Siberian crab apple</name>
    <name type="synonym">Pyrus baccata</name>
    <dbReference type="NCBI Taxonomy" id="106549"/>
    <lineage>
        <taxon>Eukaryota</taxon>
        <taxon>Viridiplantae</taxon>
        <taxon>Streptophyta</taxon>
        <taxon>Embryophyta</taxon>
        <taxon>Tracheophyta</taxon>
        <taxon>Spermatophyta</taxon>
        <taxon>Magnoliopsida</taxon>
        <taxon>eudicotyledons</taxon>
        <taxon>Gunneridae</taxon>
        <taxon>Pentapetalae</taxon>
        <taxon>rosids</taxon>
        <taxon>fabids</taxon>
        <taxon>Rosales</taxon>
        <taxon>Rosaceae</taxon>
        <taxon>Amygdaloideae</taxon>
        <taxon>Maleae</taxon>
        <taxon>Malus</taxon>
    </lineage>
</organism>
<keyword evidence="17" id="KW-0732">Signal</keyword>
<evidence type="ECO:0000256" key="17">
    <source>
        <dbReference type="SAM" id="SignalP"/>
    </source>
</evidence>
<dbReference type="InterPro" id="IPR004573">
    <property type="entry name" value="rRNA_ssu_MeTfrase_B"/>
</dbReference>
<evidence type="ECO:0000256" key="13">
    <source>
        <dbReference type="ARBA" id="ARBA00031088"/>
    </source>
</evidence>
<feature type="active site" description="Nucleophile" evidence="15">
    <location>
        <position position="466"/>
    </location>
</feature>
<feature type="binding site" evidence="15">
    <location>
        <begin position="343"/>
        <end position="349"/>
    </location>
    <ligand>
        <name>S-adenosyl-L-methionine</name>
        <dbReference type="ChEBI" id="CHEBI:59789"/>
    </ligand>
</feature>
<dbReference type="InterPro" id="IPR035926">
    <property type="entry name" value="NusB-like_sf"/>
</dbReference>
<dbReference type="FunFam" id="3.30.70.1170:FF:000003">
    <property type="entry name" value="16S rRNA (Cytosine(967)-C(5))-methyltransferase RsmB"/>
    <property type="match status" value="1"/>
</dbReference>
<dbReference type="Gene3D" id="3.30.70.1170">
    <property type="entry name" value="Sun protein, domain 3"/>
    <property type="match status" value="1"/>
</dbReference>
<dbReference type="Gene3D" id="3.30.420.10">
    <property type="entry name" value="Ribonuclease H-like superfamily/Ribonuclease H"/>
    <property type="match status" value="2"/>
</dbReference>
<dbReference type="SUPFAM" id="SSF53098">
    <property type="entry name" value="Ribonuclease H-like"/>
    <property type="match status" value="1"/>
</dbReference>
<keyword evidence="10 15" id="KW-0949">S-adenosyl-L-methionine</keyword>
<evidence type="ECO:0000256" key="15">
    <source>
        <dbReference type="PROSITE-ProRule" id="PRU01023"/>
    </source>
</evidence>
<comment type="caution">
    <text evidence="19">The sequence shown here is derived from an EMBL/GenBank/DDBJ whole genome shotgun (WGS) entry which is preliminary data.</text>
</comment>
<dbReference type="Pfam" id="PF22458">
    <property type="entry name" value="RsmF-B_ferredox"/>
    <property type="match status" value="1"/>
</dbReference>
<feature type="compositionally biased region" description="Polar residues" evidence="16">
    <location>
        <begin position="36"/>
        <end position="50"/>
    </location>
</feature>
<feature type="compositionally biased region" description="Low complexity" evidence="16">
    <location>
        <begin position="14"/>
        <end position="27"/>
    </location>
</feature>
<dbReference type="Gene3D" id="3.40.50.150">
    <property type="entry name" value="Vaccinia Virus protein VP39"/>
    <property type="match status" value="1"/>
</dbReference>
<evidence type="ECO:0000256" key="16">
    <source>
        <dbReference type="SAM" id="MobiDB-lite"/>
    </source>
</evidence>
<evidence type="ECO:0000256" key="12">
    <source>
        <dbReference type="ARBA" id="ARBA00030399"/>
    </source>
</evidence>
<accession>A0A540MD54</accession>
<dbReference type="NCBIfam" id="TIGR00563">
    <property type="entry name" value="rsmB"/>
    <property type="match status" value="1"/>
</dbReference>
<feature type="binding site" evidence="15">
    <location>
        <position position="413"/>
    </location>
    <ligand>
        <name>S-adenosyl-L-methionine</name>
        <dbReference type="ChEBI" id="CHEBI:59789"/>
    </ligand>
</feature>
<dbReference type="SUPFAM" id="SSF53335">
    <property type="entry name" value="S-adenosyl-L-methionine-dependent methyltransferases"/>
    <property type="match status" value="1"/>
</dbReference>
<evidence type="ECO:0000313" key="19">
    <source>
        <dbReference type="EMBL" id="TQD96683.1"/>
    </source>
</evidence>
<evidence type="ECO:0000256" key="4">
    <source>
        <dbReference type="ARBA" id="ARBA00008372"/>
    </source>
</evidence>
<dbReference type="InterPro" id="IPR006027">
    <property type="entry name" value="NusB_RsmB_TIM44"/>
</dbReference>
<evidence type="ECO:0000256" key="11">
    <source>
        <dbReference type="ARBA" id="ARBA00022884"/>
    </source>
</evidence>
<feature type="binding site" evidence="15">
    <location>
        <position position="367"/>
    </location>
    <ligand>
        <name>S-adenosyl-L-methionine</name>
        <dbReference type="ChEBI" id="CHEBI:59789"/>
    </ligand>
</feature>
<dbReference type="PRINTS" id="PR02008">
    <property type="entry name" value="RCMTFAMILY"/>
</dbReference>
<dbReference type="PROSITE" id="PS51686">
    <property type="entry name" value="SAM_MT_RSMB_NOP"/>
    <property type="match status" value="1"/>
</dbReference>
<dbReference type="PRINTS" id="PR02009">
    <property type="entry name" value="RCMTFMUVIRPL"/>
</dbReference>
<evidence type="ECO:0000256" key="6">
    <source>
        <dbReference type="ARBA" id="ARBA00022490"/>
    </source>
</evidence>
<dbReference type="InterPro" id="IPR029063">
    <property type="entry name" value="SAM-dependent_MTases_sf"/>
</dbReference>
<dbReference type="FunFam" id="1.10.940.10:FF:000005">
    <property type="entry name" value="Ribosomal RNA small subunit methyltransferase B"/>
    <property type="match status" value="1"/>
</dbReference>
<feature type="domain" description="SAM-dependent MTase RsmB/NOP-type" evidence="18">
    <location>
        <begin position="251"/>
        <end position="527"/>
    </location>
</feature>
<dbReference type="PANTHER" id="PTHR15092:SF22">
    <property type="entry name" value="POLY(A)-SPECIFIC RIBONUCLEASE PNLDC1"/>
    <property type="match status" value="1"/>
</dbReference>
<gene>
    <name evidence="19" type="ORF">C1H46_017685</name>
</gene>
<keyword evidence="6" id="KW-0963">Cytoplasm</keyword>
<dbReference type="NCBIfam" id="NF011494">
    <property type="entry name" value="PRK14902.1"/>
    <property type="match status" value="1"/>
</dbReference>
<dbReference type="GO" id="GO:0005737">
    <property type="term" value="C:cytoplasm"/>
    <property type="evidence" value="ECO:0007669"/>
    <property type="project" value="UniProtKB-SubCell"/>
</dbReference>
<comment type="function">
    <text evidence="2">Specifically methylates the cytosine at position 967 (m5C967) of 16S rRNA.</text>
</comment>
<feature type="region of interest" description="Disordered" evidence="16">
    <location>
        <begin position="14"/>
        <end position="51"/>
    </location>
</feature>
<dbReference type="EMBL" id="VIEB01000287">
    <property type="protein sequence ID" value="TQD96683.1"/>
    <property type="molecule type" value="Genomic_DNA"/>
</dbReference>
<evidence type="ECO:0000256" key="10">
    <source>
        <dbReference type="ARBA" id="ARBA00022691"/>
    </source>
</evidence>
<dbReference type="InterPro" id="IPR049560">
    <property type="entry name" value="MeTrfase_RsmB-F_NOP2_cat"/>
</dbReference>
<keyword evidence="20" id="KW-1185">Reference proteome</keyword>
<feature type="chain" id="PRO_5021698750" description="16S rRNA (cytosine(967)-C(5))-methyltransferase" evidence="17">
    <location>
        <begin position="16"/>
        <end position="1306"/>
    </location>
</feature>
<dbReference type="PANTHER" id="PTHR15092">
    <property type="entry name" value="POLY A -SPECIFIC RIBONUCLEASE/TARGET OF EGR1, MEMBER 1"/>
    <property type="match status" value="1"/>
</dbReference>
<dbReference type="Gene3D" id="1.10.940.10">
    <property type="entry name" value="NusB-like"/>
    <property type="match status" value="1"/>
</dbReference>
<dbReference type="InterPro" id="IPR012337">
    <property type="entry name" value="RNaseH-like_sf"/>
</dbReference>
<evidence type="ECO:0000256" key="1">
    <source>
        <dbReference type="ARBA" id="ARBA00001968"/>
    </source>
</evidence>
<dbReference type="EC" id="2.1.1.176" evidence="5"/>
<comment type="similarity">
    <text evidence="15">Belongs to the class I-like SAM-binding methyltransferase superfamily. RsmB/NOP family.</text>
</comment>
<evidence type="ECO:0000256" key="2">
    <source>
        <dbReference type="ARBA" id="ARBA00002724"/>
    </source>
</evidence>
<sequence>MALVLSLRLLLSADTNRPSSSSSSPKSLKFDKRTKTSVSTPRKGSFNPSHKIQKVNLEVSPHRAVSAVRLMRIEMGGAFADLLNEKGKGSGENEMGYVGRTLGFRTRDLEDRDLRLVTDIVGGTIRWKRYLDHLISSLCNDGNTFARMEPLLLQILRIGFYEIVKLDMPPYAVVDENVRLAKVALRHGAGNLVNAILRKLVLLMETDSLPLPKLEGDDRAQARALATLHSHPVWMVRRWTKHLGQEEAIRLMMWNNSDPSFSLRANSGKGVSRADLVTKLNVLKVPHELSSHLNDFVRMKTGLQLVIQAGLLKEGLCSVQDESAGLVVSVVDPQPGESIIDCCAAPGGKTLYMASLLSGQGMVYAVDINEGRLRILKETAKLHQVDGVITNVHSDIRTFSDNNSTKCDKVLLDAPCSGLGVLSKRADLRWNRKLEDMEQLKSLQDELLDAASLLVKPGGVLVYSTCSIDPEENEERIAAFLLRHPEFQIDPVGRYVPPEFVTEQGFYFSNPVKHSLDGAFAARSGNMLKQALHFSRGVAIGRKRRRKRYHFIFYLVPKTPKAESSGECSDNEHSPPGEGAVTCDITCHIPLLLLLIITTAILHLSSEVRRPYLKVKDSARALSRAISREEEWDMARHVAAADFVAIDLEMTGITSAPWRDSLEFDRADVCYLKVKDSAEKFAALQFGVCPFRWDSSKRSFIAHPHNFYIFPRQELPLVGPAFEFLCQTTSIDFLAKYQFDFNVCIHEGISYLSREQESEALRRLSLAYDDELLARCSNLKEHTHMPVVKMADTLFTERMKNSFTEWRDRLLRSSKGGFQFQGDSNDSQQLQTIFFKMRPALSLRGFTSHQLRLIQMVITRHFQDLSYVQINGEKSCQQQLVVRTESKDDRELLLKEVKDEHRREAEVKVQAAVGFRHVIDLLSSEQKLIVGHNCFLDIAHVYSKFLGPLPSTAEEFVSTVNKYFPHVIDTKVLLNTDDVLQQRMKKSQTSLSSAFALLCPQIALGKKSTDSEVQMCVNIEVQVDDLRSSNWNSGAKHEAGYDAFMTGCVFAQTCSHLGIDFQACSSSEKLAHNEKLQKQINHLYLSWSNGDIIDLTTGKKNAMSSGSNNHKKRYLQIMSENIALIWGFPSKLKARDVRECISKVFGPTSVTSVFHMDETAVFVQFSKETFVSEFLALKETLERSDGPVSVLHPLAGLLEGGSTRAANYETYKEIYSSPSAKGFFADQAEAVGIKWKTKLVESKGASETLKRESFDEKSEVNPASKTENLRRSTTDTAENDPFCGRRSQYKIIDTLIASEGDRMRTN</sequence>
<dbReference type="CDD" id="cd02440">
    <property type="entry name" value="AdoMet_MTases"/>
    <property type="match status" value="1"/>
</dbReference>
<evidence type="ECO:0000256" key="5">
    <source>
        <dbReference type="ARBA" id="ARBA00012140"/>
    </source>
</evidence>
<comment type="cofactor">
    <cofactor evidence="1">
        <name>a divalent metal cation</name>
        <dbReference type="ChEBI" id="CHEBI:60240"/>
    </cofactor>
</comment>
<feature type="binding site" evidence="15">
    <location>
        <position position="395"/>
    </location>
    <ligand>
        <name>S-adenosyl-L-methionine</name>
        <dbReference type="ChEBI" id="CHEBI:59789"/>
    </ligand>
</feature>
<keyword evidence="8 15" id="KW-0489">Methyltransferase</keyword>
<dbReference type="SUPFAM" id="SSF48013">
    <property type="entry name" value="NusB-like"/>
    <property type="match status" value="1"/>
</dbReference>
<protein>
    <recommendedName>
        <fullName evidence="5">16S rRNA (cytosine(967)-C(5))-methyltransferase</fullName>
        <ecNumber evidence="5">2.1.1.176</ecNumber>
    </recommendedName>
    <alternativeName>
        <fullName evidence="12">16S rRNA m5C967 methyltransferase</fullName>
    </alternativeName>
    <alternativeName>
        <fullName evidence="13">rRNA (cytosine-C(5)-)-methyltransferase RsmB</fullName>
    </alternativeName>
</protein>
<evidence type="ECO:0000259" key="18">
    <source>
        <dbReference type="PROSITE" id="PS51686"/>
    </source>
</evidence>
<feature type="region of interest" description="Disordered" evidence="16">
    <location>
        <begin position="1248"/>
        <end position="1282"/>
    </location>
</feature>
<dbReference type="InterPro" id="IPR023267">
    <property type="entry name" value="RCMT"/>
</dbReference>
<dbReference type="Pfam" id="PF01189">
    <property type="entry name" value="Methyltr_RsmB-F"/>
    <property type="match status" value="1"/>
</dbReference>
<name>A0A540MD54_MALBA</name>
<dbReference type="InterPro" id="IPR036397">
    <property type="entry name" value="RNaseH_sf"/>
</dbReference>
<dbReference type="STRING" id="106549.A0A540MD54"/>
<feature type="compositionally biased region" description="Basic and acidic residues" evidence="16">
    <location>
        <begin position="1248"/>
        <end position="1259"/>
    </location>
</feature>
<keyword evidence="7" id="KW-0698">rRNA processing</keyword>
<dbReference type="Proteomes" id="UP000315295">
    <property type="component" value="Unassembled WGS sequence"/>
</dbReference>
<evidence type="ECO:0000256" key="9">
    <source>
        <dbReference type="ARBA" id="ARBA00022679"/>
    </source>
</evidence>
<dbReference type="FunFam" id="3.40.50.150:FF:000022">
    <property type="entry name" value="Ribosomal RNA small subunit methyltransferase B"/>
    <property type="match status" value="1"/>
</dbReference>
<dbReference type="InterPro" id="IPR001678">
    <property type="entry name" value="MeTrfase_RsmB-F_NOP2_dom"/>
</dbReference>